<dbReference type="PANTHER" id="PTHR34846:SF11">
    <property type="entry name" value="4-CARBOXYMUCONOLACTONE DECARBOXYLASE FAMILY PROTEIN (AFU_ORTHOLOGUE AFUA_6G11590)"/>
    <property type="match status" value="1"/>
</dbReference>
<dbReference type="AlphaFoldDB" id="A0A160V9J2"/>
<dbReference type="Gene3D" id="1.20.1290.10">
    <property type="entry name" value="AhpD-like"/>
    <property type="match status" value="1"/>
</dbReference>
<sequence>MARTPTVTRDQVPDKYREAFDHEVAISRNAMENGPGSVMINSPEMRKRANRLVFYFREESELPQNIQEIVMIMTARAKDCQYIWYAHAARAREQGVSDAFVDALRDNKPLPKLQGAEQIVVDYAIELFHTNRVTEATFKAALDHFGAQLLTELTTMMGYYSMLALNVNAFEVDRPEGGEAPLVV</sequence>
<evidence type="ECO:0000259" key="1">
    <source>
        <dbReference type="Pfam" id="PF02627"/>
    </source>
</evidence>
<reference evidence="2" key="1">
    <citation type="submission" date="2015-10" db="EMBL/GenBank/DDBJ databases">
        <authorList>
            <person name="Gilbert D.G."/>
        </authorList>
    </citation>
    <scope>NUCLEOTIDE SEQUENCE</scope>
</reference>
<gene>
    <name evidence="2" type="ORF">MGWOODY_Clf1339</name>
</gene>
<dbReference type="PANTHER" id="PTHR34846">
    <property type="entry name" value="4-CARBOXYMUCONOLACTONE DECARBOXYLASE FAMILY PROTEIN (AFU_ORTHOLOGUE AFUA_6G11590)"/>
    <property type="match status" value="1"/>
</dbReference>
<dbReference type="EMBL" id="FAXA01000288">
    <property type="protein sequence ID" value="CUV02692.1"/>
    <property type="molecule type" value="Genomic_DNA"/>
</dbReference>
<feature type="domain" description="Carboxymuconolactone decarboxylase-like" evidence="1">
    <location>
        <begin position="43"/>
        <end position="103"/>
    </location>
</feature>
<accession>A0A160V9J2</accession>
<name>A0A160V9J2_9ZZZZ</name>
<dbReference type="InterPro" id="IPR003779">
    <property type="entry name" value="CMD-like"/>
</dbReference>
<proteinExistence type="predicted"/>
<organism evidence="2">
    <name type="scientific">hydrothermal vent metagenome</name>
    <dbReference type="NCBI Taxonomy" id="652676"/>
    <lineage>
        <taxon>unclassified sequences</taxon>
        <taxon>metagenomes</taxon>
        <taxon>ecological metagenomes</taxon>
    </lineage>
</organism>
<dbReference type="GO" id="GO:0051920">
    <property type="term" value="F:peroxiredoxin activity"/>
    <property type="evidence" value="ECO:0007669"/>
    <property type="project" value="InterPro"/>
</dbReference>
<dbReference type="SUPFAM" id="SSF69118">
    <property type="entry name" value="AhpD-like"/>
    <property type="match status" value="1"/>
</dbReference>
<dbReference type="InterPro" id="IPR029032">
    <property type="entry name" value="AhpD-like"/>
</dbReference>
<evidence type="ECO:0000313" key="2">
    <source>
        <dbReference type="EMBL" id="CUV02692.1"/>
    </source>
</evidence>
<dbReference type="Pfam" id="PF02627">
    <property type="entry name" value="CMD"/>
    <property type="match status" value="1"/>
</dbReference>
<protein>
    <submittedName>
        <fullName evidence="2">Cation/multidrug efflux pump</fullName>
    </submittedName>
</protein>